<feature type="region of interest" description="Disordered" evidence="1">
    <location>
        <begin position="69"/>
        <end position="100"/>
    </location>
</feature>
<keyword evidence="3" id="KW-1185">Reference proteome</keyword>
<proteinExistence type="predicted"/>
<evidence type="ECO:0000256" key="1">
    <source>
        <dbReference type="SAM" id="MobiDB-lite"/>
    </source>
</evidence>
<sequence length="116" mass="12490">MEQVFGARSQVSISIVLLHIPAPRPLPPPLTTGGRCNRFLGGKGVVARIIHQELYSVLSVAGKMMTSSFRNKRTRSGSKGFARMDESPSPPQPSGRGGVTCCYNPFAVGMEGRETK</sequence>
<organism evidence="2 3">
    <name type="scientific">Nephila pilipes</name>
    <name type="common">Giant wood spider</name>
    <name type="synonym">Nephila maculata</name>
    <dbReference type="NCBI Taxonomy" id="299642"/>
    <lineage>
        <taxon>Eukaryota</taxon>
        <taxon>Metazoa</taxon>
        <taxon>Ecdysozoa</taxon>
        <taxon>Arthropoda</taxon>
        <taxon>Chelicerata</taxon>
        <taxon>Arachnida</taxon>
        <taxon>Araneae</taxon>
        <taxon>Araneomorphae</taxon>
        <taxon>Entelegynae</taxon>
        <taxon>Araneoidea</taxon>
        <taxon>Nephilidae</taxon>
        <taxon>Nephila</taxon>
    </lineage>
</organism>
<gene>
    <name evidence="2" type="ORF">NPIL_215871</name>
</gene>
<evidence type="ECO:0000313" key="3">
    <source>
        <dbReference type="Proteomes" id="UP000887013"/>
    </source>
</evidence>
<accession>A0A8X6TH89</accession>
<protein>
    <submittedName>
        <fullName evidence="2">Uncharacterized protein</fullName>
    </submittedName>
</protein>
<dbReference type="EMBL" id="BMAW01008854">
    <property type="protein sequence ID" value="GFT10689.1"/>
    <property type="molecule type" value="Genomic_DNA"/>
</dbReference>
<dbReference type="AlphaFoldDB" id="A0A8X6TH89"/>
<dbReference type="Proteomes" id="UP000887013">
    <property type="component" value="Unassembled WGS sequence"/>
</dbReference>
<reference evidence="2" key="1">
    <citation type="submission" date="2020-08" db="EMBL/GenBank/DDBJ databases">
        <title>Multicomponent nature underlies the extraordinary mechanical properties of spider dragline silk.</title>
        <authorList>
            <person name="Kono N."/>
            <person name="Nakamura H."/>
            <person name="Mori M."/>
            <person name="Yoshida Y."/>
            <person name="Ohtoshi R."/>
            <person name="Malay A.D."/>
            <person name="Moran D.A.P."/>
            <person name="Tomita M."/>
            <person name="Numata K."/>
            <person name="Arakawa K."/>
        </authorList>
    </citation>
    <scope>NUCLEOTIDE SEQUENCE</scope>
</reference>
<comment type="caution">
    <text evidence="2">The sequence shown here is derived from an EMBL/GenBank/DDBJ whole genome shotgun (WGS) entry which is preliminary data.</text>
</comment>
<name>A0A8X6TH89_NEPPI</name>
<evidence type="ECO:0000313" key="2">
    <source>
        <dbReference type="EMBL" id="GFT10689.1"/>
    </source>
</evidence>